<dbReference type="RefSeq" id="WP_381445589.1">
    <property type="nucleotide sequence ID" value="NZ_JBHSNP010000027.1"/>
</dbReference>
<dbReference type="Pfam" id="PF08113">
    <property type="entry name" value="CoxIIa"/>
    <property type="match status" value="1"/>
</dbReference>
<reference evidence="4" key="1">
    <citation type="journal article" date="2019" name="Int. J. Syst. Evol. Microbiol.">
        <title>The Global Catalogue of Microorganisms (GCM) 10K type strain sequencing project: providing services to taxonomists for standard genome sequencing and annotation.</title>
        <authorList>
            <consortium name="The Broad Institute Genomics Platform"/>
            <consortium name="The Broad Institute Genome Sequencing Center for Infectious Disease"/>
            <person name="Wu L."/>
            <person name="Ma J."/>
        </authorList>
    </citation>
    <scope>NUCLEOTIDE SEQUENCE [LARGE SCALE GENOMIC DNA]</scope>
    <source>
        <strain evidence="4">KACC 11299</strain>
    </source>
</reference>
<feature type="region of interest" description="Disordered" evidence="1">
    <location>
        <begin position="1"/>
        <end position="21"/>
    </location>
</feature>
<accession>A0ABW0TYK5</accession>
<keyword evidence="2" id="KW-0812">Transmembrane</keyword>
<proteinExistence type="predicted"/>
<dbReference type="InterPro" id="IPR012538">
    <property type="entry name" value="Cyt_c_oxidase_su2a"/>
</dbReference>
<protein>
    <submittedName>
        <fullName evidence="3">Cytochrome c oxidase subunit 2A</fullName>
    </submittedName>
</protein>
<keyword evidence="2" id="KW-1133">Transmembrane helix</keyword>
<gene>
    <name evidence="3" type="ORF">ACFPTP_12995</name>
</gene>
<dbReference type="EMBL" id="JBHSNP010000027">
    <property type="protein sequence ID" value="MFC5604139.1"/>
    <property type="molecule type" value="Genomic_DNA"/>
</dbReference>
<evidence type="ECO:0000256" key="2">
    <source>
        <dbReference type="SAM" id="Phobius"/>
    </source>
</evidence>
<evidence type="ECO:0000256" key="1">
    <source>
        <dbReference type="SAM" id="MobiDB-lite"/>
    </source>
</evidence>
<organism evidence="3 4">
    <name type="scientific">Sporosarcina koreensis</name>
    <dbReference type="NCBI Taxonomy" id="334735"/>
    <lineage>
        <taxon>Bacteria</taxon>
        <taxon>Bacillati</taxon>
        <taxon>Bacillota</taxon>
        <taxon>Bacilli</taxon>
        <taxon>Bacillales</taxon>
        <taxon>Caryophanaceae</taxon>
        <taxon>Sporosarcina</taxon>
    </lineage>
</organism>
<sequence length="51" mass="5660">MATNKTKKNPVQQSGNPETGINLKGTFISVMLLGIFILVTWFGLYALFLSR</sequence>
<comment type="caution">
    <text evidence="3">The sequence shown here is derived from an EMBL/GenBank/DDBJ whole genome shotgun (WGS) entry which is preliminary data.</text>
</comment>
<evidence type="ECO:0000313" key="4">
    <source>
        <dbReference type="Proteomes" id="UP001596071"/>
    </source>
</evidence>
<keyword evidence="2" id="KW-0472">Membrane</keyword>
<feature type="compositionally biased region" description="Polar residues" evidence="1">
    <location>
        <begin position="9"/>
        <end position="19"/>
    </location>
</feature>
<feature type="transmembrane region" description="Helical" evidence="2">
    <location>
        <begin position="27"/>
        <end position="48"/>
    </location>
</feature>
<name>A0ABW0TYK5_9BACL</name>
<evidence type="ECO:0000313" key="3">
    <source>
        <dbReference type="EMBL" id="MFC5604139.1"/>
    </source>
</evidence>
<keyword evidence="4" id="KW-1185">Reference proteome</keyword>
<dbReference type="Proteomes" id="UP001596071">
    <property type="component" value="Unassembled WGS sequence"/>
</dbReference>